<proteinExistence type="predicted"/>
<reference evidence="2 3" key="1">
    <citation type="submission" date="2019-07" db="EMBL/GenBank/DDBJ databases">
        <title>Whole genome shotgun sequence of Meiothermus hypogaeus NBRC 106114.</title>
        <authorList>
            <person name="Hosoyama A."/>
            <person name="Uohara A."/>
            <person name="Ohji S."/>
            <person name="Ichikawa N."/>
        </authorList>
    </citation>
    <scope>NUCLEOTIDE SEQUENCE [LARGE SCALE GENOMIC DNA]</scope>
    <source>
        <strain evidence="2 3">NBRC 106114</strain>
    </source>
</reference>
<protein>
    <submittedName>
        <fullName evidence="2">Glucose-1-phosphate thymidylyltransferase</fullName>
    </submittedName>
</protein>
<dbReference type="Gene3D" id="3.90.550.10">
    <property type="entry name" value="Spore Coat Polysaccharide Biosynthesis Protein SpsA, Chain A"/>
    <property type="match status" value="1"/>
</dbReference>
<accession>A0A511R2A1</accession>
<dbReference type="InterPro" id="IPR005835">
    <property type="entry name" value="NTP_transferase_dom"/>
</dbReference>
<dbReference type="AlphaFoldDB" id="A0A511R2A1"/>
<dbReference type="SUPFAM" id="SSF53448">
    <property type="entry name" value="Nucleotide-diphospho-sugar transferases"/>
    <property type="match status" value="1"/>
</dbReference>
<gene>
    <name evidence="2" type="ORF">MHY01S_19070</name>
</gene>
<name>A0A511R2A1_9DEIN</name>
<organism evidence="2 3">
    <name type="scientific">Meiothermus hypogaeus NBRC 106114</name>
    <dbReference type="NCBI Taxonomy" id="1227553"/>
    <lineage>
        <taxon>Bacteria</taxon>
        <taxon>Thermotogati</taxon>
        <taxon>Deinococcota</taxon>
        <taxon>Deinococci</taxon>
        <taxon>Thermales</taxon>
        <taxon>Thermaceae</taxon>
        <taxon>Meiothermus</taxon>
    </lineage>
</organism>
<dbReference type="EMBL" id="BJXL01000059">
    <property type="protein sequence ID" value="GEM83741.1"/>
    <property type="molecule type" value="Genomic_DNA"/>
</dbReference>
<feature type="domain" description="Nucleotidyl transferase" evidence="1">
    <location>
        <begin position="43"/>
        <end position="276"/>
    </location>
</feature>
<comment type="caution">
    <text evidence="2">The sequence shown here is derived from an EMBL/GenBank/DDBJ whole genome shotgun (WGS) entry which is preliminary data.</text>
</comment>
<dbReference type="InterPro" id="IPR005908">
    <property type="entry name" value="G1P_thy_trans_l"/>
</dbReference>
<dbReference type="PANTHER" id="PTHR42883:SF2">
    <property type="entry name" value="THYMIDYLYLTRANSFERASE"/>
    <property type="match status" value="1"/>
</dbReference>
<dbReference type="CDD" id="cd04189">
    <property type="entry name" value="G1P_TT_long"/>
    <property type="match status" value="1"/>
</dbReference>
<dbReference type="GO" id="GO:0016740">
    <property type="term" value="F:transferase activity"/>
    <property type="evidence" value="ECO:0007669"/>
    <property type="project" value="UniProtKB-KW"/>
</dbReference>
<dbReference type="Proteomes" id="UP000321197">
    <property type="component" value="Unassembled WGS sequence"/>
</dbReference>
<dbReference type="PANTHER" id="PTHR42883">
    <property type="entry name" value="GLUCOSE-1-PHOSPHATE THYMIDYLTRANSFERASE"/>
    <property type="match status" value="1"/>
</dbReference>
<keyword evidence="2" id="KW-0808">Transferase</keyword>
<evidence type="ECO:0000313" key="3">
    <source>
        <dbReference type="Proteomes" id="UP000321197"/>
    </source>
</evidence>
<evidence type="ECO:0000259" key="1">
    <source>
        <dbReference type="Pfam" id="PF00483"/>
    </source>
</evidence>
<evidence type="ECO:0000313" key="2">
    <source>
        <dbReference type="EMBL" id="GEM83741.1"/>
    </source>
</evidence>
<dbReference type="InterPro" id="IPR029044">
    <property type="entry name" value="Nucleotide-diphossugar_trans"/>
</dbReference>
<dbReference type="NCBIfam" id="TIGR01208">
    <property type="entry name" value="rmlA_long"/>
    <property type="match status" value="1"/>
</dbReference>
<sequence>MVLPSKFGTLQSDRRSFYGLYTMRAGPPEPARAGKLDTVMELKGLVLSGGKGTRLRPLTHTRAKQLIPIAGKPNLFYALEDLVAAGIRDIGVVLSPETGEEVRAALGDGSSWGVRITYIVQEAPLGIAHAVKTAQPFLGDSPFVLYLGDNLLSGGIKHLVAEYRQTQPAAIVLLTPVDDPRAFGVAVLDEQGRVVRLLEKPQNPPSNLALVGVYLFSPGIHPIIEGLRPSGRGEYEITEAIQGLVDSGQKVIAHQVRGWWKDTGKPEDLLDANRLALSTLVRRIEGELQEAQVVGEVVVEAGARIVRSTVRGPAYIGAGALVEDGFVGPYTAIGKNARVVSSEVEYSILMDEAQVYALPYRLDSSILGQGVVVDGKGNARRHSLQLVLGDRSRVRL</sequence>
<dbReference type="Pfam" id="PF00483">
    <property type="entry name" value="NTP_transferase"/>
    <property type="match status" value="1"/>
</dbReference>